<dbReference type="RefSeq" id="WP_152123510.1">
    <property type="nucleotide sequence ID" value="NZ_WELI01000002.1"/>
</dbReference>
<dbReference type="Proteomes" id="UP000488299">
    <property type="component" value="Unassembled WGS sequence"/>
</dbReference>
<name>A0A7J5U366_9BACT</name>
<proteinExistence type="inferred from homology"/>
<dbReference type="SUPFAM" id="SSF52972">
    <property type="entry name" value="ITPase-like"/>
    <property type="match status" value="1"/>
</dbReference>
<comment type="catalytic activity">
    <reaction evidence="8 10">
        <text>dITP + H2O = dIMP + diphosphate + H(+)</text>
        <dbReference type="Rhea" id="RHEA:28342"/>
        <dbReference type="ChEBI" id="CHEBI:15377"/>
        <dbReference type="ChEBI" id="CHEBI:15378"/>
        <dbReference type="ChEBI" id="CHEBI:33019"/>
        <dbReference type="ChEBI" id="CHEBI:61194"/>
        <dbReference type="ChEBI" id="CHEBI:61382"/>
        <dbReference type="EC" id="3.6.1.66"/>
    </reaction>
</comment>
<evidence type="ECO:0000313" key="13">
    <source>
        <dbReference type="Proteomes" id="UP000488299"/>
    </source>
</evidence>
<dbReference type="GO" id="GO:0046872">
    <property type="term" value="F:metal ion binding"/>
    <property type="evidence" value="ECO:0007669"/>
    <property type="project" value="UniProtKB-KW"/>
</dbReference>
<dbReference type="GO" id="GO:0035870">
    <property type="term" value="F:dITP diphosphatase activity"/>
    <property type="evidence" value="ECO:0007669"/>
    <property type="project" value="UniProtKB-UniRule"/>
</dbReference>
<feature type="binding site" evidence="10">
    <location>
        <begin position="148"/>
        <end position="151"/>
    </location>
    <ligand>
        <name>substrate</name>
    </ligand>
</feature>
<evidence type="ECO:0000256" key="1">
    <source>
        <dbReference type="ARBA" id="ARBA00008023"/>
    </source>
</evidence>
<comment type="similarity">
    <text evidence="1 10 11">Belongs to the HAM1 NTPase family.</text>
</comment>
<dbReference type="GO" id="GO:0000166">
    <property type="term" value="F:nucleotide binding"/>
    <property type="evidence" value="ECO:0007669"/>
    <property type="project" value="UniProtKB-KW"/>
</dbReference>
<evidence type="ECO:0000256" key="6">
    <source>
        <dbReference type="ARBA" id="ARBA00022842"/>
    </source>
</evidence>
<comment type="catalytic activity">
    <reaction evidence="10">
        <text>ITP + H2O = IMP + diphosphate + H(+)</text>
        <dbReference type="Rhea" id="RHEA:29399"/>
        <dbReference type="ChEBI" id="CHEBI:15377"/>
        <dbReference type="ChEBI" id="CHEBI:15378"/>
        <dbReference type="ChEBI" id="CHEBI:33019"/>
        <dbReference type="ChEBI" id="CHEBI:58053"/>
        <dbReference type="ChEBI" id="CHEBI:61402"/>
        <dbReference type="EC" id="3.6.1.66"/>
    </reaction>
</comment>
<evidence type="ECO:0000256" key="5">
    <source>
        <dbReference type="ARBA" id="ARBA00022801"/>
    </source>
</evidence>
<feature type="binding site" evidence="10">
    <location>
        <begin position="176"/>
        <end position="177"/>
    </location>
    <ligand>
        <name>substrate</name>
    </ligand>
</feature>
<evidence type="ECO:0000256" key="2">
    <source>
        <dbReference type="ARBA" id="ARBA00011738"/>
    </source>
</evidence>
<dbReference type="Gene3D" id="3.90.950.10">
    <property type="match status" value="1"/>
</dbReference>
<dbReference type="GO" id="GO:0036222">
    <property type="term" value="F:XTP diphosphatase activity"/>
    <property type="evidence" value="ECO:0007669"/>
    <property type="project" value="UniProtKB-UniRule"/>
</dbReference>
<keyword evidence="3 10" id="KW-0479">Metal-binding</keyword>
<evidence type="ECO:0000256" key="4">
    <source>
        <dbReference type="ARBA" id="ARBA00022741"/>
    </source>
</evidence>
<dbReference type="NCBIfam" id="TIGR00042">
    <property type="entry name" value="RdgB/HAM1 family non-canonical purine NTP pyrophosphatase"/>
    <property type="match status" value="1"/>
</dbReference>
<dbReference type="Pfam" id="PF01725">
    <property type="entry name" value="Ham1p_like"/>
    <property type="match status" value="1"/>
</dbReference>
<feature type="binding site" evidence="10">
    <location>
        <position position="70"/>
    </location>
    <ligand>
        <name>substrate</name>
    </ligand>
</feature>
<sequence>MKSLCFATNNAHKIEEVAHALGGAFQILTLAEIGCTDELPETTGTIPGNSRQKARYVADHFQIDCFADDSGLEVDALNGEPGVDTAYYSGTRDHAKNNAFLLQKMEGIANRRARFRAVITLIKGDKEHQFEGIVEGQIATEPRGTGGFGYDPIFIPEGHEQTFGELGLDVKNTLSHRAKAVQQLVQFLGNQG</sequence>
<comment type="function">
    <text evidence="10">Pyrophosphatase that catalyzes the hydrolysis of nucleoside triphosphates to their monophosphate derivatives, with a high preference for the non-canonical purine nucleotides XTP (xanthosine triphosphate), dITP (deoxyinosine triphosphate) and ITP. Seems to function as a house-cleaning enzyme that removes non-canonical purine nucleotides from the nucleotide pool, thus preventing their incorporation into DNA/RNA and avoiding chromosomal lesions.</text>
</comment>
<keyword evidence="5 10" id="KW-0378">Hydrolase</keyword>
<feature type="binding site" evidence="10">
    <location>
        <position position="69"/>
    </location>
    <ligand>
        <name>Mg(2+)</name>
        <dbReference type="ChEBI" id="CHEBI:18420"/>
    </ligand>
</feature>
<protein>
    <recommendedName>
        <fullName evidence="10">dITP/XTP pyrophosphatase</fullName>
        <ecNumber evidence="10">3.6.1.66</ecNumber>
    </recommendedName>
    <alternativeName>
        <fullName evidence="10">Non-canonical purine NTP pyrophosphatase</fullName>
    </alternativeName>
    <alternativeName>
        <fullName evidence="10">Non-standard purine NTP pyrophosphatase</fullName>
    </alternativeName>
    <alternativeName>
        <fullName evidence="10">Nucleoside-triphosphate diphosphatase</fullName>
    </alternativeName>
    <alternativeName>
        <fullName evidence="10">Nucleoside-triphosphate pyrophosphatase</fullName>
        <shortName evidence="10">NTPase</shortName>
    </alternativeName>
</protein>
<keyword evidence="4 10" id="KW-0547">Nucleotide-binding</keyword>
<evidence type="ECO:0000256" key="11">
    <source>
        <dbReference type="RuleBase" id="RU003781"/>
    </source>
</evidence>
<accession>A0A7J5U366</accession>
<dbReference type="CDD" id="cd00515">
    <property type="entry name" value="HAM1"/>
    <property type="match status" value="1"/>
</dbReference>
<evidence type="ECO:0000256" key="9">
    <source>
        <dbReference type="ARBA" id="ARBA00052017"/>
    </source>
</evidence>
<feature type="binding site" evidence="10">
    <location>
        <begin position="8"/>
        <end position="13"/>
    </location>
    <ligand>
        <name>substrate</name>
    </ligand>
</feature>
<feature type="active site" description="Proton acceptor" evidence="10">
    <location>
        <position position="69"/>
    </location>
</feature>
<evidence type="ECO:0000313" key="12">
    <source>
        <dbReference type="EMBL" id="KAB7731932.1"/>
    </source>
</evidence>
<dbReference type="EC" id="3.6.1.66" evidence="10"/>
<dbReference type="InterPro" id="IPR029001">
    <property type="entry name" value="ITPase-like_fam"/>
</dbReference>
<keyword evidence="7 10" id="KW-0546">Nucleotide metabolism</keyword>
<organism evidence="12 13">
    <name type="scientific">Rudanella paleaurantiibacter</name>
    <dbReference type="NCBI Taxonomy" id="2614655"/>
    <lineage>
        <taxon>Bacteria</taxon>
        <taxon>Pseudomonadati</taxon>
        <taxon>Bacteroidota</taxon>
        <taxon>Cytophagia</taxon>
        <taxon>Cytophagales</taxon>
        <taxon>Cytophagaceae</taxon>
        <taxon>Rudanella</taxon>
    </lineage>
</organism>
<keyword evidence="6 10" id="KW-0460">Magnesium</keyword>
<evidence type="ECO:0000256" key="10">
    <source>
        <dbReference type="HAMAP-Rule" id="MF_01405"/>
    </source>
</evidence>
<feature type="binding site" evidence="10">
    <location>
        <position position="171"/>
    </location>
    <ligand>
        <name>substrate</name>
    </ligand>
</feature>
<reference evidence="12 13" key="1">
    <citation type="submission" date="2019-10" db="EMBL/GenBank/DDBJ databases">
        <title>Rudanella paleaurantiibacter sp. nov., isolated from sludge.</title>
        <authorList>
            <person name="Xu S.Q."/>
        </authorList>
    </citation>
    <scope>NUCLEOTIDE SEQUENCE [LARGE SCALE GENOMIC DNA]</scope>
    <source>
        <strain evidence="12 13">HX-22-17</strain>
    </source>
</reference>
<comment type="caution">
    <text evidence="12">The sequence shown here is derived from an EMBL/GenBank/DDBJ whole genome shotgun (WGS) entry which is preliminary data.</text>
</comment>
<comment type="caution">
    <text evidence="10">Lacks conserved residue(s) required for the propagation of feature annotation.</text>
</comment>
<evidence type="ECO:0000256" key="3">
    <source>
        <dbReference type="ARBA" id="ARBA00022723"/>
    </source>
</evidence>
<dbReference type="HAMAP" id="MF_01405">
    <property type="entry name" value="Non_canon_purine_NTPase"/>
    <property type="match status" value="1"/>
</dbReference>
<dbReference type="FunFam" id="3.90.950.10:FF:000001">
    <property type="entry name" value="dITP/XTP pyrophosphatase"/>
    <property type="match status" value="1"/>
</dbReference>
<evidence type="ECO:0000256" key="7">
    <source>
        <dbReference type="ARBA" id="ARBA00023080"/>
    </source>
</evidence>
<dbReference type="GO" id="GO:0036220">
    <property type="term" value="F:ITP diphosphatase activity"/>
    <property type="evidence" value="ECO:0007669"/>
    <property type="project" value="UniProtKB-UniRule"/>
</dbReference>
<dbReference type="InterPro" id="IPR002637">
    <property type="entry name" value="RdgB/HAM1"/>
</dbReference>
<dbReference type="GO" id="GO:0009146">
    <property type="term" value="P:purine nucleoside triphosphate catabolic process"/>
    <property type="evidence" value="ECO:0007669"/>
    <property type="project" value="UniProtKB-UniRule"/>
</dbReference>
<dbReference type="EMBL" id="WELI01000002">
    <property type="protein sequence ID" value="KAB7731932.1"/>
    <property type="molecule type" value="Genomic_DNA"/>
</dbReference>
<keyword evidence="13" id="KW-1185">Reference proteome</keyword>
<comment type="cofactor">
    <cofactor evidence="10">
        <name>Mg(2+)</name>
        <dbReference type="ChEBI" id="CHEBI:18420"/>
    </cofactor>
    <text evidence="10">Binds 1 Mg(2+) ion per subunit.</text>
</comment>
<dbReference type="PANTHER" id="PTHR11067">
    <property type="entry name" value="INOSINE TRIPHOSPHATE PYROPHOSPHATASE/HAM1 PROTEIN"/>
    <property type="match status" value="1"/>
</dbReference>
<comment type="subunit">
    <text evidence="2 10">Homodimer.</text>
</comment>
<dbReference type="GO" id="GO:0017111">
    <property type="term" value="F:ribonucleoside triphosphate phosphatase activity"/>
    <property type="evidence" value="ECO:0007669"/>
    <property type="project" value="InterPro"/>
</dbReference>
<dbReference type="InterPro" id="IPR020922">
    <property type="entry name" value="dITP/XTP_pyrophosphatase"/>
</dbReference>
<evidence type="ECO:0000256" key="8">
    <source>
        <dbReference type="ARBA" id="ARBA00051875"/>
    </source>
</evidence>
<comment type="catalytic activity">
    <reaction evidence="9 10">
        <text>XTP + H2O = XMP + diphosphate + H(+)</text>
        <dbReference type="Rhea" id="RHEA:28610"/>
        <dbReference type="ChEBI" id="CHEBI:15377"/>
        <dbReference type="ChEBI" id="CHEBI:15378"/>
        <dbReference type="ChEBI" id="CHEBI:33019"/>
        <dbReference type="ChEBI" id="CHEBI:57464"/>
        <dbReference type="ChEBI" id="CHEBI:61314"/>
        <dbReference type="EC" id="3.6.1.66"/>
    </reaction>
</comment>
<gene>
    <name evidence="12" type="primary">rdgB</name>
    <name evidence="12" type="ORF">F5984_06845</name>
</gene>
<dbReference type="GO" id="GO:0009117">
    <property type="term" value="P:nucleotide metabolic process"/>
    <property type="evidence" value="ECO:0007669"/>
    <property type="project" value="UniProtKB-KW"/>
</dbReference>
<dbReference type="AlphaFoldDB" id="A0A7J5U366"/>
<dbReference type="PANTHER" id="PTHR11067:SF9">
    <property type="entry name" value="INOSINE TRIPHOSPHATE PYROPHOSPHATASE"/>
    <property type="match status" value="1"/>
</dbReference>
<dbReference type="GO" id="GO:0005829">
    <property type="term" value="C:cytosol"/>
    <property type="evidence" value="ECO:0007669"/>
    <property type="project" value="TreeGrafter"/>
</dbReference>